<dbReference type="AlphaFoldDB" id="A0A507C636"/>
<accession>A0A507C636</accession>
<dbReference type="InterPro" id="IPR001810">
    <property type="entry name" value="F-box_dom"/>
</dbReference>
<dbReference type="InterPro" id="IPR016024">
    <property type="entry name" value="ARM-type_fold"/>
</dbReference>
<evidence type="ECO:0000313" key="4">
    <source>
        <dbReference type="Proteomes" id="UP000319731"/>
    </source>
</evidence>
<dbReference type="PANTHER" id="PTHR39741">
    <property type="entry name" value="F-BOX DOMAIN CONTAINING PROTEIN, EXPRESSED"/>
    <property type="match status" value="1"/>
</dbReference>
<comment type="caution">
    <text evidence="3">The sequence shown here is derived from an EMBL/GenBank/DDBJ whole genome shotgun (WGS) entry which is preliminary data.</text>
</comment>
<protein>
    <recommendedName>
        <fullName evidence="2">F-box domain-containing protein</fullName>
    </recommendedName>
</protein>
<sequence>MDPLQVLPSELVLQCLEHCQHDFPALSRVSRDWHELLETPSLWWSWLNRIEDQVKLRLPKEYTVPASVTNSPSRQTPNPNEPDSKAGSSTSFPTTPTTPASVVAARHALKIKTPEIFDHPKKCFRELLDLSSRLQQEPISLLMTGIEASTEDGGGANTWSQDISQTLNESRHTFWSSKGAQDPLSSEYLVYQMIQPACIVTGVRIIPFRAAFQRRLPTYAPRYLTIRIGYHRDSECMAFVSKEFKVRNVNEWQYFPVGPFVVSGGYIRLEMRGRYETQPSDDLYYTVLQQVEAVGYPIGALQGQPNIQAALFKLATFHRTNWLEWDSIFHRRHSSTSILKLLERAAAPLLQSQRKQSLMRANVEQLIIDGDWEWACDLVLTEEDGVALRTDAFLKRFKGLCESRARVLEFSDAEMIWNHYLGVAVAKAIFLVNFEAMELARKALKRNSFTQFWNLIVSRRAECNEELGDLFFPVEPQFAASIYLRGHVFDKVLDCLIVTKRYTDIIQHIQTYVGTPSEVTTSEVIAKMITVHSHLEAVSFSCILLKEVPAFWNQVLRALDVRLLVANQKVTAGDTTSLLEVLTPWAQAKDLASKEQAEEAPSLSLSASVESLSLS</sequence>
<name>A0A507C636_9FUNG</name>
<evidence type="ECO:0000313" key="3">
    <source>
        <dbReference type="EMBL" id="TPX34808.1"/>
    </source>
</evidence>
<proteinExistence type="predicted"/>
<evidence type="ECO:0000259" key="2">
    <source>
        <dbReference type="Pfam" id="PF00646"/>
    </source>
</evidence>
<reference evidence="3 4" key="1">
    <citation type="journal article" date="2019" name="Sci. Rep.">
        <title>Comparative genomics of chytrid fungi reveal insights into the obligate biotrophic and pathogenic lifestyle of Synchytrium endobioticum.</title>
        <authorList>
            <person name="van de Vossenberg B.T.L.H."/>
            <person name="Warris S."/>
            <person name="Nguyen H.D.T."/>
            <person name="van Gent-Pelzer M.P.E."/>
            <person name="Joly D.L."/>
            <person name="van de Geest H.C."/>
            <person name="Bonants P.J.M."/>
            <person name="Smith D.S."/>
            <person name="Levesque C.A."/>
            <person name="van der Lee T.A.J."/>
        </authorList>
    </citation>
    <scope>NUCLEOTIDE SEQUENCE [LARGE SCALE GENOMIC DNA]</scope>
    <source>
        <strain evidence="3 4">JEL517</strain>
    </source>
</reference>
<dbReference type="Gene3D" id="1.25.40.30">
    <property type="match status" value="1"/>
</dbReference>
<dbReference type="SUPFAM" id="SSF48371">
    <property type="entry name" value="ARM repeat"/>
    <property type="match status" value="1"/>
</dbReference>
<keyword evidence="4" id="KW-1185">Reference proteome</keyword>
<feature type="compositionally biased region" description="Low complexity" evidence="1">
    <location>
        <begin position="88"/>
        <end position="99"/>
    </location>
</feature>
<organism evidence="3 4">
    <name type="scientific">Synchytrium microbalum</name>
    <dbReference type="NCBI Taxonomy" id="1806994"/>
    <lineage>
        <taxon>Eukaryota</taxon>
        <taxon>Fungi</taxon>
        <taxon>Fungi incertae sedis</taxon>
        <taxon>Chytridiomycota</taxon>
        <taxon>Chytridiomycota incertae sedis</taxon>
        <taxon>Chytridiomycetes</taxon>
        <taxon>Synchytriales</taxon>
        <taxon>Synchytriaceae</taxon>
        <taxon>Synchytrium</taxon>
    </lineage>
</organism>
<gene>
    <name evidence="3" type="ORF">SmJEL517_g02649</name>
</gene>
<dbReference type="RefSeq" id="XP_031025446.1">
    <property type="nucleotide sequence ID" value="XM_031168577.1"/>
</dbReference>
<feature type="domain" description="F-box" evidence="2">
    <location>
        <begin position="7"/>
        <end position="44"/>
    </location>
</feature>
<feature type="region of interest" description="Disordered" evidence="1">
    <location>
        <begin position="66"/>
        <end position="99"/>
    </location>
</feature>
<feature type="compositionally biased region" description="Polar residues" evidence="1">
    <location>
        <begin position="66"/>
        <end position="78"/>
    </location>
</feature>
<dbReference type="Proteomes" id="UP000319731">
    <property type="component" value="Unassembled WGS sequence"/>
</dbReference>
<dbReference type="OrthoDB" id="63379at2759"/>
<dbReference type="Pfam" id="PF00646">
    <property type="entry name" value="F-box"/>
    <property type="match status" value="1"/>
</dbReference>
<dbReference type="GeneID" id="42003874"/>
<dbReference type="InterPro" id="IPR055336">
    <property type="entry name" value="At4g00755-like"/>
</dbReference>
<dbReference type="STRING" id="1806994.A0A507C636"/>
<dbReference type="EMBL" id="QEAO01000011">
    <property type="protein sequence ID" value="TPX34808.1"/>
    <property type="molecule type" value="Genomic_DNA"/>
</dbReference>
<evidence type="ECO:0000256" key="1">
    <source>
        <dbReference type="SAM" id="MobiDB-lite"/>
    </source>
</evidence>
<dbReference type="InterPro" id="IPR012331">
    <property type="entry name" value="Clathrin_H-chain_linker"/>
</dbReference>
<dbReference type="PANTHER" id="PTHR39741:SF2">
    <property type="entry name" value="F-BOX DOMAIN-CONTAINING PROTEIN"/>
    <property type="match status" value="1"/>
</dbReference>